<sequence>MLAATSVAWALRHLGASAATVAFVTGAGGSTSSLATSALVVYMFYALAVRAVYYAGGGAMQAAVERLAPRSGTARAPIALRRQHRRESEVAFQMYSCVGFLNEWLHARGLSRACFSLAECGGPAHALAWTVVWFVLFELGVFLVHWGLLHRLPFGKTAFNHAKHHAAKRSSEMTVWTGFAFEPIDGTLQGLPLPLSQLLVPVPYAAVLAVATTLGLWTMYIHIGEPHLPYPLMGADYHVLHHKYNV</sequence>
<keyword evidence="4" id="KW-1185">Reference proteome</keyword>
<keyword evidence="1" id="KW-0472">Membrane</keyword>
<organism evidence="3 4">
    <name type="scientific">Diacronema lutheri</name>
    <name type="common">Unicellular marine alga</name>
    <name type="synonym">Monochrysis lutheri</name>
    <dbReference type="NCBI Taxonomy" id="2081491"/>
    <lineage>
        <taxon>Eukaryota</taxon>
        <taxon>Haptista</taxon>
        <taxon>Haptophyta</taxon>
        <taxon>Pavlovophyceae</taxon>
        <taxon>Pavlovales</taxon>
        <taxon>Pavlovaceae</taxon>
        <taxon>Diacronema</taxon>
    </lineage>
</organism>
<evidence type="ECO:0000313" key="3">
    <source>
        <dbReference type="EMBL" id="KAG8463510.1"/>
    </source>
</evidence>
<feature type="transmembrane region" description="Helical" evidence="1">
    <location>
        <begin position="202"/>
        <end position="223"/>
    </location>
</feature>
<feature type="transmembrane region" description="Helical" evidence="1">
    <location>
        <begin position="34"/>
        <end position="56"/>
    </location>
</feature>
<gene>
    <name evidence="3" type="ORF">KFE25_005021</name>
</gene>
<dbReference type="Proteomes" id="UP000751190">
    <property type="component" value="Unassembled WGS sequence"/>
</dbReference>
<evidence type="ECO:0000256" key="1">
    <source>
        <dbReference type="SAM" id="Phobius"/>
    </source>
</evidence>
<proteinExistence type="predicted"/>
<dbReference type="GO" id="GO:0005506">
    <property type="term" value="F:iron ion binding"/>
    <property type="evidence" value="ECO:0007669"/>
    <property type="project" value="InterPro"/>
</dbReference>
<dbReference type="Pfam" id="PF04116">
    <property type="entry name" value="FA_hydroxylase"/>
    <property type="match status" value="1"/>
</dbReference>
<dbReference type="InterPro" id="IPR006694">
    <property type="entry name" value="Fatty_acid_hydroxylase"/>
</dbReference>
<feature type="transmembrane region" description="Helical" evidence="1">
    <location>
        <begin position="126"/>
        <end position="148"/>
    </location>
</feature>
<dbReference type="GO" id="GO:0016491">
    <property type="term" value="F:oxidoreductase activity"/>
    <property type="evidence" value="ECO:0007669"/>
    <property type="project" value="InterPro"/>
</dbReference>
<name>A0A8J5XQB1_DIALT</name>
<evidence type="ECO:0000259" key="2">
    <source>
        <dbReference type="Pfam" id="PF04116"/>
    </source>
</evidence>
<dbReference type="EMBL" id="JAGTXO010000016">
    <property type="protein sequence ID" value="KAG8463510.1"/>
    <property type="molecule type" value="Genomic_DNA"/>
</dbReference>
<evidence type="ECO:0000313" key="4">
    <source>
        <dbReference type="Proteomes" id="UP000751190"/>
    </source>
</evidence>
<dbReference type="OrthoDB" id="408954at2759"/>
<comment type="caution">
    <text evidence="3">The sequence shown here is derived from an EMBL/GenBank/DDBJ whole genome shotgun (WGS) entry which is preliminary data.</text>
</comment>
<keyword evidence="1" id="KW-0812">Transmembrane</keyword>
<accession>A0A8J5XQB1</accession>
<reference evidence="3" key="1">
    <citation type="submission" date="2021-05" db="EMBL/GenBank/DDBJ databases">
        <title>The genome of the haptophyte Pavlova lutheri (Diacronema luteri, Pavlovales) - a model for lipid biosynthesis in eukaryotic algae.</title>
        <authorList>
            <person name="Hulatt C.J."/>
            <person name="Posewitz M.C."/>
        </authorList>
    </citation>
    <scope>NUCLEOTIDE SEQUENCE</scope>
    <source>
        <strain evidence="3">NIVA-4/92</strain>
    </source>
</reference>
<dbReference type="AlphaFoldDB" id="A0A8J5XQB1"/>
<dbReference type="GO" id="GO:0008610">
    <property type="term" value="P:lipid biosynthetic process"/>
    <property type="evidence" value="ECO:0007669"/>
    <property type="project" value="InterPro"/>
</dbReference>
<keyword evidence="1" id="KW-1133">Transmembrane helix</keyword>
<feature type="domain" description="Fatty acid hydroxylase" evidence="2">
    <location>
        <begin position="131"/>
        <end position="245"/>
    </location>
</feature>
<protein>
    <recommendedName>
        <fullName evidence="2">Fatty acid hydroxylase domain-containing protein</fullName>
    </recommendedName>
</protein>